<sequence>DLTTTGAITAASYGGITEANLLDKSAAETIEAIWGFNGGVTKFMRSIDEAAVSPSQFFQRKRDGDPTDDVSSGDVLGNHKFYGYHTDGYDRAADIRVIVDGTPGDGDMPGRLEFLTTPDGTGLPLLRMTIKEDGTTRVDADLHTEGNLYINKDSTDADAVIYFGDNDEVASVHLDDANDRFEFSKKVHTPDTLTMSFVIVEPTAANDFPFTMLPKAITIIAASGVCIAGTNVVGVLMEYDNDAANAVVCNSSDWTFTTGEERTTSVSNASIDAG</sequence>
<name>X0URT8_9ZZZZ</name>
<accession>X0URT8</accession>
<dbReference type="EMBL" id="BARS01020066">
    <property type="protein sequence ID" value="GAG02978.1"/>
    <property type="molecule type" value="Genomic_DNA"/>
</dbReference>
<reference evidence="1" key="1">
    <citation type="journal article" date="2014" name="Front. Microbiol.">
        <title>High frequency of phylogenetically diverse reductive dehalogenase-homologous genes in deep subseafloor sedimentary metagenomes.</title>
        <authorList>
            <person name="Kawai M."/>
            <person name="Futagami T."/>
            <person name="Toyoda A."/>
            <person name="Takaki Y."/>
            <person name="Nishi S."/>
            <person name="Hori S."/>
            <person name="Arai W."/>
            <person name="Tsubouchi T."/>
            <person name="Morono Y."/>
            <person name="Uchiyama I."/>
            <person name="Ito T."/>
            <person name="Fujiyama A."/>
            <person name="Inagaki F."/>
            <person name="Takami H."/>
        </authorList>
    </citation>
    <scope>NUCLEOTIDE SEQUENCE</scope>
    <source>
        <strain evidence="1">Expedition CK06-06</strain>
    </source>
</reference>
<feature type="non-terminal residue" evidence="1">
    <location>
        <position position="274"/>
    </location>
</feature>
<protein>
    <submittedName>
        <fullName evidence="1">Uncharacterized protein</fullName>
    </submittedName>
</protein>
<gene>
    <name evidence="1" type="ORF">S01H1_32414</name>
</gene>
<comment type="caution">
    <text evidence="1">The sequence shown here is derived from an EMBL/GenBank/DDBJ whole genome shotgun (WGS) entry which is preliminary data.</text>
</comment>
<feature type="non-terminal residue" evidence="1">
    <location>
        <position position="1"/>
    </location>
</feature>
<evidence type="ECO:0000313" key="1">
    <source>
        <dbReference type="EMBL" id="GAG02978.1"/>
    </source>
</evidence>
<proteinExistence type="predicted"/>
<dbReference type="AlphaFoldDB" id="X0URT8"/>
<organism evidence="1">
    <name type="scientific">marine sediment metagenome</name>
    <dbReference type="NCBI Taxonomy" id="412755"/>
    <lineage>
        <taxon>unclassified sequences</taxon>
        <taxon>metagenomes</taxon>
        <taxon>ecological metagenomes</taxon>
    </lineage>
</organism>